<dbReference type="InterPro" id="IPR014729">
    <property type="entry name" value="Rossmann-like_a/b/a_fold"/>
</dbReference>
<dbReference type="Proteomes" id="UP001596447">
    <property type="component" value="Unassembled WGS sequence"/>
</dbReference>
<dbReference type="EMBL" id="JBHTAR010000011">
    <property type="protein sequence ID" value="MFC7199048.1"/>
    <property type="molecule type" value="Genomic_DNA"/>
</dbReference>
<dbReference type="RefSeq" id="WP_279528996.1">
    <property type="nucleotide sequence ID" value="NZ_CP122312.1"/>
</dbReference>
<organism evidence="2 3">
    <name type="scientific">Halospeciosus flavus</name>
    <dbReference type="NCBI Taxonomy" id="3032283"/>
    <lineage>
        <taxon>Archaea</taxon>
        <taxon>Methanobacteriati</taxon>
        <taxon>Methanobacteriota</taxon>
        <taxon>Stenosarchaea group</taxon>
        <taxon>Halobacteria</taxon>
        <taxon>Halobacteriales</taxon>
        <taxon>Halobacteriaceae</taxon>
        <taxon>Halospeciosus</taxon>
    </lineage>
</organism>
<keyword evidence="3" id="KW-1185">Reference proteome</keyword>
<dbReference type="PRINTS" id="PR01438">
    <property type="entry name" value="UNVRSLSTRESS"/>
</dbReference>
<evidence type="ECO:0000313" key="2">
    <source>
        <dbReference type="EMBL" id="MFC7199048.1"/>
    </source>
</evidence>
<evidence type="ECO:0000259" key="1">
    <source>
        <dbReference type="Pfam" id="PF00582"/>
    </source>
</evidence>
<protein>
    <submittedName>
        <fullName evidence="2">Universal stress protein</fullName>
    </submittedName>
</protein>
<gene>
    <name evidence="2" type="ORF">ACFQJ9_06405</name>
</gene>
<name>A0ABD5Z1I0_9EURY</name>
<feature type="domain" description="UspA" evidence="1">
    <location>
        <begin position="45"/>
        <end position="120"/>
    </location>
</feature>
<dbReference type="AlphaFoldDB" id="A0ABD5Z1I0"/>
<accession>A0ABD5Z1I0</accession>
<proteinExistence type="predicted"/>
<dbReference type="InterPro" id="IPR006016">
    <property type="entry name" value="UspA"/>
</dbReference>
<evidence type="ECO:0000313" key="3">
    <source>
        <dbReference type="Proteomes" id="UP001596447"/>
    </source>
</evidence>
<sequence>MTRFLLATDSVHTTAAACDYLQGRLAGDDEVVVVSVTGPETGRDAADAANVARVRLTDADVVIDSRDGEPGPTILSAADDHGADEIVVGTAGGEPGSERRVGSTVEHVVANADVPAVVVPSQV</sequence>
<comment type="caution">
    <text evidence="2">The sequence shown here is derived from an EMBL/GenBank/DDBJ whole genome shotgun (WGS) entry which is preliminary data.</text>
</comment>
<dbReference type="SUPFAM" id="SSF52402">
    <property type="entry name" value="Adenine nucleotide alpha hydrolases-like"/>
    <property type="match status" value="1"/>
</dbReference>
<dbReference type="Gene3D" id="3.40.50.620">
    <property type="entry name" value="HUPs"/>
    <property type="match status" value="1"/>
</dbReference>
<dbReference type="InterPro" id="IPR006015">
    <property type="entry name" value="Universal_stress_UspA"/>
</dbReference>
<dbReference type="Pfam" id="PF00582">
    <property type="entry name" value="Usp"/>
    <property type="match status" value="1"/>
</dbReference>
<reference evidence="2 3" key="1">
    <citation type="journal article" date="2019" name="Int. J. Syst. Evol. Microbiol.">
        <title>The Global Catalogue of Microorganisms (GCM) 10K type strain sequencing project: providing services to taxonomists for standard genome sequencing and annotation.</title>
        <authorList>
            <consortium name="The Broad Institute Genomics Platform"/>
            <consortium name="The Broad Institute Genome Sequencing Center for Infectious Disease"/>
            <person name="Wu L."/>
            <person name="Ma J."/>
        </authorList>
    </citation>
    <scope>NUCLEOTIDE SEQUENCE [LARGE SCALE GENOMIC DNA]</scope>
    <source>
        <strain evidence="2 3">XZGYJ-43</strain>
    </source>
</reference>